<name>A0AAP2CRI5_9RHOB</name>
<protein>
    <recommendedName>
        <fullName evidence="4">DUF3298 domain-containing protein</fullName>
    </recommendedName>
</protein>
<organism evidence="2 3">
    <name type="scientific">Harenicola maris</name>
    <dbReference type="NCBI Taxonomy" id="2841044"/>
    <lineage>
        <taxon>Bacteria</taxon>
        <taxon>Pseudomonadati</taxon>
        <taxon>Pseudomonadota</taxon>
        <taxon>Alphaproteobacteria</taxon>
        <taxon>Rhodobacterales</taxon>
        <taxon>Paracoccaceae</taxon>
        <taxon>Harenicola</taxon>
    </lineage>
</organism>
<evidence type="ECO:0000313" key="2">
    <source>
        <dbReference type="EMBL" id="MBT0959182.1"/>
    </source>
</evidence>
<sequence length="233" mass="25407">MRGLGRPAFIALTLLLAGAVQAAPTAQDIAQNLSQQLAVYDEASVKAALNGCALVLTEVEVWSEGEGEDSYWDRSETETHFYLADFQTDPAHVEEIFSGEYAPETGAPLVSVVYRTTPEAQALMSRSMTLFAEAQEVENVSLLRIIWELLFHDELSQATNQRDLAAQAKEGQFGPFAQRNFSTNAATNSDGVAESFMFFPAFGMDFTLIGAKAERAGLIADIHNYRLATCPKG</sequence>
<dbReference type="RefSeq" id="WP_327795385.1">
    <property type="nucleotide sequence ID" value="NZ_JADQAZ010000003.1"/>
</dbReference>
<feature type="signal peptide" evidence="1">
    <location>
        <begin position="1"/>
        <end position="22"/>
    </location>
</feature>
<comment type="caution">
    <text evidence="2">The sequence shown here is derived from an EMBL/GenBank/DDBJ whole genome shotgun (WGS) entry which is preliminary data.</text>
</comment>
<evidence type="ECO:0000256" key="1">
    <source>
        <dbReference type="SAM" id="SignalP"/>
    </source>
</evidence>
<dbReference type="AlphaFoldDB" id="A0AAP2CRI5"/>
<feature type="chain" id="PRO_5043022777" description="DUF3298 domain-containing protein" evidence="1">
    <location>
        <begin position="23"/>
        <end position="233"/>
    </location>
</feature>
<keyword evidence="1" id="KW-0732">Signal</keyword>
<gene>
    <name evidence="2" type="ORF">IV417_17480</name>
</gene>
<evidence type="ECO:0000313" key="3">
    <source>
        <dbReference type="Proteomes" id="UP001315686"/>
    </source>
</evidence>
<proteinExistence type="predicted"/>
<keyword evidence="3" id="KW-1185">Reference proteome</keyword>
<reference evidence="2 3" key="1">
    <citation type="journal article" date="2021" name="Arch. Microbiol.">
        <title>Harenicola maris gen. nov., sp. nov. isolated from the Sea of Japan shallow sediments.</title>
        <authorList>
            <person name="Romanenko L.A."/>
            <person name="Kurilenko V.V."/>
            <person name="Chernysheva N.Y."/>
            <person name="Tekutyeva L.A."/>
            <person name="Velansky P.V."/>
            <person name="Svetashev V.I."/>
            <person name="Isaeva M.P."/>
        </authorList>
    </citation>
    <scope>NUCLEOTIDE SEQUENCE [LARGE SCALE GENOMIC DNA]</scope>
    <source>
        <strain evidence="2 3">KMM 3653</strain>
    </source>
</reference>
<evidence type="ECO:0008006" key="4">
    <source>
        <dbReference type="Google" id="ProtNLM"/>
    </source>
</evidence>
<accession>A0AAP2CRI5</accession>
<dbReference type="Proteomes" id="UP001315686">
    <property type="component" value="Unassembled WGS sequence"/>
</dbReference>
<dbReference type="EMBL" id="JADQAZ010000003">
    <property type="protein sequence ID" value="MBT0959182.1"/>
    <property type="molecule type" value="Genomic_DNA"/>
</dbReference>